<gene>
    <name evidence="2" type="ORF">N0V91_002078</name>
</gene>
<dbReference type="AlphaFoldDB" id="A0A9W9DAC8"/>
<reference evidence="2" key="1">
    <citation type="submission" date="2022-10" db="EMBL/GenBank/DDBJ databases">
        <title>Tapping the CABI collections for fungal endophytes: first genome assemblies for Collariella, Neodidymelliopsis, Ascochyta clinopodiicola, Didymella pomorum, Didymosphaeria variabile, Neocosmospora piperis and Neocucurbitaria cava.</title>
        <authorList>
            <person name="Hill R."/>
        </authorList>
    </citation>
    <scope>NUCLEOTIDE SEQUENCE</scope>
    <source>
        <strain evidence="2">IMI 355091</strain>
    </source>
</reference>
<evidence type="ECO:0000313" key="3">
    <source>
        <dbReference type="Proteomes" id="UP001140510"/>
    </source>
</evidence>
<feature type="region of interest" description="Disordered" evidence="1">
    <location>
        <begin position="1"/>
        <end position="40"/>
    </location>
</feature>
<name>A0A9W9DAC8_9PLEO</name>
<evidence type="ECO:0000256" key="1">
    <source>
        <dbReference type="SAM" id="MobiDB-lite"/>
    </source>
</evidence>
<keyword evidence="3" id="KW-1185">Reference proteome</keyword>
<organism evidence="2 3">
    <name type="scientific">Didymella pomorum</name>
    <dbReference type="NCBI Taxonomy" id="749634"/>
    <lineage>
        <taxon>Eukaryota</taxon>
        <taxon>Fungi</taxon>
        <taxon>Dikarya</taxon>
        <taxon>Ascomycota</taxon>
        <taxon>Pezizomycotina</taxon>
        <taxon>Dothideomycetes</taxon>
        <taxon>Pleosporomycetidae</taxon>
        <taxon>Pleosporales</taxon>
        <taxon>Pleosporineae</taxon>
        <taxon>Didymellaceae</taxon>
        <taxon>Didymella</taxon>
    </lineage>
</organism>
<proteinExistence type="predicted"/>
<accession>A0A9W9DAC8</accession>
<comment type="caution">
    <text evidence="2">The sequence shown here is derived from an EMBL/GenBank/DDBJ whole genome shotgun (WGS) entry which is preliminary data.</text>
</comment>
<dbReference type="EMBL" id="JAPEVA010000009">
    <property type="protein sequence ID" value="KAJ4410069.1"/>
    <property type="molecule type" value="Genomic_DNA"/>
</dbReference>
<dbReference type="Proteomes" id="UP001140510">
    <property type="component" value="Unassembled WGS sequence"/>
</dbReference>
<feature type="compositionally biased region" description="Low complexity" evidence="1">
    <location>
        <begin position="75"/>
        <end position="100"/>
    </location>
</feature>
<feature type="compositionally biased region" description="Basic and acidic residues" evidence="1">
    <location>
        <begin position="18"/>
        <end position="29"/>
    </location>
</feature>
<protein>
    <submittedName>
        <fullName evidence="2">Uncharacterized protein</fullName>
    </submittedName>
</protein>
<feature type="region of interest" description="Disordered" evidence="1">
    <location>
        <begin position="72"/>
        <end position="102"/>
    </location>
</feature>
<sequence>MPLKELGKNTSKTMSVAGKEDGDCNHDQQEQANTAPVEQTVRHTECLELQVALESESLTEITDSDHIISHTAEHNPTATPFPAPNARAAPKKPSSSPESPLIFPSGRPKPLNFSGLDVLPPARLCGDGRTPPSSWIPFTKDESVSQEHARCNFLRVNFGHATWMPARPGIAVRKLRSRRMLYSAFE</sequence>
<evidence type="ECO:0000313" key="2">
    <source>
        <dbReference type="EMBL" id="KAJ4410069.1"/>
    </source>
</evidence>